<keyword evidence="2" id="KW-1185">Reference proteome</keyword>
<organism evidence="1 2">
    <name type="scientific">Sorghum bicolor</name>
    <name type="common">Sorghum</name>
    <name type="synonym">Sorghum vulgare</name>
    <dbReference type="NCBI Taxonomy" id="4558"/>
    <lineage>
        <taxon>Eukaryota</taxon>
        <taxon>Viridiplantae</taxon>
        <taxon>Streptophyta</taxon>
        <taxon>Embryophyta</taxon>
        <taxon>Tracheophyta</taxon>
        <taxon>Spermatophyta</taxon>
        <taxon>Magnoliopsida</taxon>
        <taxon>Liliopsida</taxon>
        <taxon>Poales</taxon>
        <taxon>Poaceae</taxon>
        <taxon>PACMAD clade</taxon>
        <taxon>Panicoideae</taxon>
        <taxon>Andropogonodae</taxon>
        <taxon>Andropogoneae</taxon>
        <taxon>Sorghinae</taxon>
        <taxon>Sorghum</taxon>
    </lineage>
</organism>
<protein>
    <submittedName>
        <fullName evidence="1">Uncharacterized protein</fullName>
    </submittedName>
</protein>
<dbReference type="AlphaFoldDB" id="A0A194YR80"/>
<dbReference type="Gramene" id="KXG30335">
    <property type="protein sequence ID" value="KXG30335"/>
    <property type="gene ID" value="SORBI_3004G165400"/>
</dbReference>
<dbReference type="InParanoid" id="A0A194YR80"/>
<reference evidence="2" key="2">
    <citation type="journal article" date="2018" name="Plant J.">
        <title>The Sorghum bicolor reference genome: improved assembly, gene annotations, a transcriptome atlas, and signatures of genome organization.</title>
        <authorList>
            <person name="McCormick R.F."/>
            <person name="Truong S.K."/>
            <person name="Sreedasyam A."/>
            <person name="Jenkins J."/>
            <person name="Shu S."/>
            <person name="Sims D."/>
            <person name="Kennedy M."/>
            <person name="Amirebrahimi M."/>
            <person name="Weers B.D."/>
            <person name="McKinley B."/>
            <person name="Mattison A."/>
            <person name="Morishige D.T."/>
            <person name="Grimwood J."/>
            <person name="Schmutz J."/>
            <person name="Mullet J.E."/>
        </authorList>
    </citation>
    <scope>NUCLEOTIDE SEQUENCE [LARGE SCALE GENOMIC DNA]</scope>
    <source>
        <strain evidence="2">cv. BTx623</strain>
    </source>
</reference>
<reference evidence="1 2" key="1">
    <citation type="journal article" date="2009" name="Nature">
        <title>The Sorghum bicolor genome and the diversification of grasses.</title>
        <authorList>
            <person name="Paterson A.H."/>
            <person name="Bowers J.E."/>
            <person name="Bruggmann R."/>
            <person name="Dubchak I."/>
            <person name="Grimwood J."/>
            <person name="Gundlach H."/>
            <person name="Haberer G."/>
            <person name="Hellsten U."/>
            <person name="Mitros T."/>
            <person name="Poliakov A."/>
            <person name="Schmutz J."/>
            <person name="Spannagl M."/>
            <person name="Tang H."/>
            <person name="Wang X."/>
            <person name="Wicker T."/>
            <person name="Bharti A.K."/>
            <person name="Chapman J."/>
            <person name="Feltus F.A."/>
            <person name="Gowik U."/>
            <person name="Grigoriev I.V."/>
            <person name="Lyons E."/>
            <person name="Maher C.A."/>
            <person name="Martis M."/>
            <person name="Narechania A."/>
            <person name="Otillar R.P."/>
            <person name="Penning B.W."/>
            <person name="Salamov A.A."/>
            <person name="Wang Y."/>
            <person name="Zhang L."/>
            <person name="Carpita N.C."/>
            <person name="Freeling M."/>
            <person name="Gingle A.R."/>
            <person name="Hash C.T."/>
            <person name="Keller B."/>
            <person name="Klein P."/>
            <person name="Kresovich S."/>
            <person name="McCann M.C."/>
            <person name="Ming R."/>
            <person name="Peterson D.G."/>
            <person name="Mehboob-ur-Rahman"/>
            <person name="Ware D."/>
            <person name="Westhoff P."/>
            <person name="Mayer K.F."/>
            <person name="Messing J."/>
            <person name="Rokhsar D.S."/>
        </authorList>
    </citation>
    <scope>NUCLEOTIDE SEQUENCE [LARGE SCALE GENOMIC DNA]</scope>
    <source>
        <strain evidence="2">cv. BTx623</strain>
    </source>
</reference>
<accession>A0A194YR80</accession>
<proteinExistence type="predicted"/>
<dbReference type="Proteomes" id="UP000000768">
    <property type="component" value="Chromosome 4"/>
</dbReference>
<sequence length="93" mass="11073">MVLQAHQRCFTPMEEEAMIRQIHDMETPRVHDPPQDLSSMFPIQQCYGKQWTVPSPVETNRLRWKKMEEQFCNLGLLYFSRPSQCTLRFADIV</sequence>
<gene>
    <name evidence="1" type="ORF">SORBI_3004G165400</name>
</gene>
<evidence type="ECO:0000313" key="2">
    <source>
        <dbReference type="Proteomes" id="UP000000768"/>
    </source>
</evidence>
<name>A0A194YR80_SORBI</name>
<dbReference type="EMBL" id="CM000763">
    <property type="protein sequence ID" value="KXG30335.1"/>
    <property type="molecule type" value="Genomic_DNA"/>
</dbReference>
<evidence type="ECO:0000313" key="1">
    <source>
        <dbReference type="EMBL" id="KXG30335.1"/>
    </source>
</evidence>